<comment type="caution">
    <text evidence="2">The sequence shown here is derived from an EMBL/GenBank/DDBJ whole genome shotgun (WGS) entry which is preliminary data.</text>
</comment>
<organism evidence="2 3">
    <name type="scientific">Nocardia fusca</name>
    <dbReference type="NCBI Taxonomy" id="941183"/>
    <lineage>
        <taxon>Bacteria</taxon>
        <taxon>Bacillati</taxon>
        <taxon>Actinomycetota</taxon>
        <taxon>Actinomycetes</taxon>
        <taxon>Mycobacteriales</taxon>
        <taxon>Nocardiaceae</taxon>
        <taxon>Nocardia</taxon>
    </lineage>
</organism>
<dbReference type="EMBL" id="JBFAIH010000064">
    <property type="protein sequence ID" value="MEV0368178.1"/>
    <property type="molecule type" value="Genomic_DNA"/>
</dbReference>
<evidence type="ECO:0000256" key="1">
    <source>
        <dbReference type="SAM" id="Phobius"/>
    </source>
</evidence>
<gene>
    <name evidence="2" type="ORF">AB0H72_36410</name>
</gene>
<accession>A0ABV3FKD7</accession>
<evidence type="ECO:0000313" key="2">
    <source>
        <dbReference type="EMBL" id="MEV0368178.1"/>
    </source>
</evidence>
<evidence type="ECO:0000313" key="3">
    <source>
        <dbReference type="Proteomes" id="UP001551658"/>
    </source>
</evidence>
<keyword evidence="1" id="KW-0812">Transmembrane</keyword>
<reference evidence="2 3" key="1">
    <citation type="submission" date="2024-06" db="EMBL/GenBank/DDBJ databases">
        <title>The Natural Products Discovery Center: Release of the First 8490 Sequenced Strains for Exploring Actinobacteria Biosynthetic Diversity.</title>
        <authorList>
            <person name="Kalkreuter E."/>
            <person name="Kautsar S.A."/>
            <person name="Yang D."/>
            <person name="Bader C.D."/>
            <person name="Teijaro C.N."/>
            <person name="Fluegel L."/>
            <person name="Davis C.M."/>
            <person name="Simpson J.R."/>
            <person name="Lauterbach L."/>
            <person name="Steele A.D."/>
            <person name="Gui C."/>
            <person name="Meng S."/>
            <person name="Li G."/>
            <person name="Viehrig K."/>
            <person name="Ye F."/>
            <person name="Su P."/>
            <person name="Kiefer A.F."/>
            <person name="Nichols A."/>
            <person name="Cepeda A.J."/>
            <person name="Yan W."/>
            <person name="Fan B."/>
            <person name="Jiang Y."/>
            <person name="Adhikari A."/>
            <person name="Zheng C.-J."/>
            <person name="Schuster L."/>
            <person name="Cowan T.M."/>
            <person name="Smanski M.J."/>
            <person name="Chevrette M.G."/>
            <person name="De Carvalho L.P.S."/>
            <person name="Shen B."/>
        </authorList>
    </citation>
    <scope>NUCLEOTIDE SEQUENCE [LARGE SCALE GENOMIC DNA]</scope>
    <source>
        <strain evidence="2 3">NPDC050671</strain>
    </source>
</reference>
<keyword evidence="3" id="KW-1185">Reference proteome</keyword>
<protein>
    <submittedName>
        <fullName evidence="2">Uncharacterized protein</fullName>
    </submittedName>
</protein>
<dbReference type="Proteomes" id="UP001551658">
    <property type="component" value="Unassembled WGS sequence"/>
</dbReference>
<feature type="transmembrane region" description="Helical" evidence="1">
    <location>
        <begin position="12"/>
        <end position="34"/>
    </location>
</feature>
<keyword evidence="1" id="KW-1133">Transmembrane helix</keyword>
<sequence>MLEIFLRAAGAAGGVVTLVTVPLLYVLALTAVFGRDRDRRLAARRVLELLWPFHR</sequence>
<name>A0ABV3FKD7_9NOCA</name>
<keyword evidence="1" id="KW-0472">Membrane</keyword>
<dbReference type="RefSeq" id="WP_357988809.1">
    <property type="nucleotide sequence ID" value="NZ_JBFAIH010000064.1"/>
</dbReference>
<proteinExistence type="predicted"/>